<dbReference type="InterPro" id="IPR002696">
    <property type="entry name" value="Membr_insert_effic_factor_YidD"/>
</dbReference>
<dbReference type="GO" id="GO:0005886">
    <property type="term" value="C:plasma membrane"/>
    <property type="evidence" value="ECO:0007669"/>
    <property type="project" value="UniProtKB-SubCell"/>
</dbReference>
<proteinExistence type="inferred from homology"/>
<sequence length="69" mass="8200">MNRLFVFLIDIYQRFVSPFLPHSCRFYPSCSEYTKEAILRKGFIKGIFLGVYRIIRCNPFNKGGYDPVR</sequence>
<comment type="similarity">
    <text evidence="1">Belongs to the UPF0161 family.</text>
</comment>
<organism evidence="2">
    <name type="scientific">candidate division WOR-3 bacterium</name>
    <dbReference type="NCBI Taxonomy" id="2052148"/>
    <lineage>
        <taxon>Bacteria</taxon>
        <taxon>Bacteria division WOR-3</taxon>
    </lineage>
</organism>
<gene>
    <name evidence="2" type="primary">yidD</name>
    <name evidence="2" type="ORF">ENV67_01780</name>
</gene>
<dbReference type="EMBL" id="DTHG01000022">
    <property type="protein sequence ID" value="HGW91256.1"/>
    <property type="molecule type" value="Genomic_DNA"/>
</dbReference>
<comment type="caution">
    <text evidence="2">The sequence shown here is derived from an EMBL/GenBank/DDBJ whole genome shotgun (WGS) entry which is preliminary data.</text>
</comment>
<protein>
    <recommendedName>
        <fullName evidence="1">Putative membrane protein insertion efficiency factor</fullName>
    </recommendedName>
</protein>
<keyword evidence="1" id="KW-1003">Cell membrane</keyword>
<comment type="subcellular location">
    <subcellularLocation>
        <location evidence="1">Cell membrane</location>
        <topology evidence="1">Peripheral membrane protein</topology>
        <orientation evidence="1">Cytoplasmic side</orientation>
    </subcellularLocation>
</comment>
<evidence type="ECO:0000256" key="1">
    <source>
        <dbReference type="HAMAP-Rule" id="MF_00386"/>
    </source>
</evidence>
<keyword evidence="1" id="KW-0472">Membrane</keyword>
<dbReference type="SMART" id="SM01234">
    <property type="entry name" value="Haemolytic"/>
    <property type="match status" value="1"/>
</dbReference>
<dbReference type="NCBIfam" id="TIGR00278">
    <property type="entry name" value="membrane protein insertion efficiency factor YidD"/>
    <property type="match status" value="1"/>
</dbReference>
<reference evidence="2" key="1">
    <citation type="journal article" date="2020" name="mSystems">
        <title>Genome- and Community-Level Interaction Insights into Carbon Utilization and Element Cycling Functions of Hydrothermarchaeota in Hydrothermal Sediment.</title>
        <authorList>
            <person name="Zhou Z."/>
            <person name="Liu Y."/>
            <person name="Xu W."/>
            <person name="Pan J."/>
            <person name="Luo Z.H."/>
            <person name="Li M."/>
        </authorList>
    </citation>
    <scope>NUCLEOTIDE SEQUENCE [LARGE SCALE GENOMIC DNA]</scope>
    <source>
        <strain evidence="2">SpSt-780</strain>
    </source>
</reference>
<evidence type="ECO:0000313" key="2">
    <source>
        <dbReference type="EMBL" id="HGW91256.1"/>
    </source>
</evidence>
<accession>A0A7C4U6G8</accession>
<name>A0A7C4U6G8_UNCW3</name>
<dbReference type="HAMAP" id="MF_00386">
    <property type="entry name" value="UPF0161_YidD"/>
    <property type="match status" value="1"/>
</dbReference>
<dbReference type="PANTHER" id="PTHR33383:SF1">
    <property type="entry name" value="MEMBRANE PROTEIN INSERTION EFFICIENCY FACTOR-RELATED"/>
    <property type="match status" value="1"/>
</dbReference>
<dbReference type="AlphaFoldDB" id="A0A7C4U6G8"/>
<comment type="function">
    <text evidence="1">Could be involved in insertion of integral membrane proteins into the membrane.</text>
</comment>
<dbReference type="PANTHER" id="PTHR33383">
    <property type="entry name" value="MEMBRANE PROTEIN INSERTION EFFICIENCY FACTOR-RELATED"/>
    <property type="match status" value="1"/>
</dbReference>
<dbReference type="Pfam" id="PF01809">
    <property type="entry name" value="YidD"/>
    <property type="match status" value="1"/>
</dbReference>